<feature type="region of interest" description="Disordered" evidence="1">
    <location>
        <begin position="589"/>
        <end position="639"/>
    </location>
</feature>
<keyword evidence="2" id="KW-1133">Transmembrane helix</keyword>
<keyword evidence="2" id="KW-0812">Transmembrane</keyword>
<sequence>MTQHQQPLNIHQPLPNLIKSPHAYMRNINTNHIKRGIPGVTSDAYHLGFFEDTTVHNMEPVVHTQYDALIDAMTWFLLILTVFVILTAILFGIREYSFAMRRRKKQLISDSNWSTDNSVEIPLHEAIKSSIMTPGGEYNLNSHKHAANRAYPELSKKNLADADSGLSNIPNRAEYDPESSGTKYNSDVTPFEPFAPIEVVKISSDLTPLTADDYAMTAALRSDSIKRRNRYDLKPRKIYSIKEILAMKPTEYNGVPLVKSEVLGDLKITSVGQAVRLSFPIQNINFDGAWAAENEISDVAILLTNELSGNVPGLKVYKKLALFKFIAIGANSTSLQNPNIFLPNFNSTMDSLIDKGFIFDILDDTNIYKVRELIDMVMQYCYAHWFYQQGGSTKSNSLRKQFKRWKFNGPNVQPHHAIFRYLTNMSLGLRTVTTADADTLTLANNKITFLMLHLIEHSDCHDYIGITPLLSQAIEFSESEESQILFYRCLYWMIDKHSACCMDHDFFTGRGLLKGLVQSGLYYLNPRPIRKYTSDVLSILTRLDPQYQTWSDEVRGGKIILPSTPRLNQASEYNGLSNIPRRDENVFVSTAPESSSTDSNTRTLVSPSESERTWGASRQTTKTKYSNSGSNTDTNACSNSGTNRQVITVNHIAPKATPGYFFRK</sequence>
<keyword evidence="4" id="KW-1185">Reference proteome</keyword>
<evidence type="ECO:0000313" key="3">
    <source>
        <dbReference type="EMBL" id="KAH3688859.1"/>
    </source>
</evidence>
<protein>
    <submittedName>
        <fullName evidence="3">Uncharacterized protein</fullName>
    </submittedName>
</protein>
<dbReference type="Proteomes" id="UP000774326">
    <property type="component" value="Unassembled WGS sequence"/>
</dbReference>
<evidence type="ECO:0000313" key="4">
    <source>
        <dbReference type="Proteomes" id="UP000774326"/>
    </source>
</evidence>
<reference evidence="3" key="2">
    <citation type="submission" date="2021-01" db="EMBL/GenBank/DDBJ databases">
        <authorList>
            <person name="Schikora-Tamarit M.A."/>
        </authorList>
    </citation>
    <scope>NUCLEOTIDE SEQUENCE</scope>
    <source>
        <strain evidence="3">CBS2887</strain>
    </source>
</reference>
<evidence type="ECO:0000256" key="2">
    <source>
        <dbReference type="SAM" id="Phobius"/>
    </source>
</evidence>
<comment type="caution">
    <text evidence="3">The sequence shown here is derived from an EMBL/GenBank/DDBJ whole genome shotgun (WGS) entry which is preliminary data.</text>
</comment>
<reference evidence="3" key="1">
    <citation type="journal article" date="2021" name="Open Biol.">
        <title>Shared evolutionary footprints suggest mitochondrial oxidative damage underlies multiple complex I losses in fungi.</title>
        <authorList>
            <person name="Schikora-Tamarit M.A."/>
            <person name="Marcet-Houben M."/>
            <person name="Nosek J."/>
            <person name="Gabaldon T."/>
        </authorList>
    </citation>
    <scope>NUCLEOTIDE SEQUENCE</scope>
    <source>
        <strain evidence="3">CBS2887</strain>
    </source>
</reference>
<proteinExistence type="predicted"/>
<feature type="compositionally biased region" description="Polar residues" evidence="1">
    <location>
        <begin position="589"/>
        <end position="608"/>
    </location>
</feature>
<feature type="compositionally biased region" description="Polar residues" evidence="1">
    <location>
        <begin position="616"/>
        <end position="639"/>
    </location>
</feature>
<dbReference type="EMBL" id="JAEUBG010000104">
    <property type="protein sequence ID" value="KAH3688859.1"/>
    <property type="molecule type" value="Genomic_DNA"/>
</dbReference>
<name>A0A9P8QHJ8_WICPI</name>
<accession>A0A9P8QHJ8</accession>
<gene>
    <name evidence="3" type="ORF">WICPIJ_000165</name>
</gene>
<keyword evidence="2" id="KW-0472">Membrane</keyword>
<evidence type="ECO:0000256" key="1">
    <source>
        <dbReference type="SAM" id="MobiDB-lite"/>
    </source>
</evidence>
<dbReference type="OrthoDB" id="4092221at2759"/>
<dbReference type="AlphaFoldDB" id="A0A9P8QHJ8"/>
<feature type="transmembrane region" description="Helical" evidence="2">
    <location>
        <begin position="72"/>
        <end position="93"/>
    </location>
</feature>
<organism evidence="3 4">
    <name type="scientific">Wickerhamomyces pijperi</name>
    <name type="common">Yeast</name>
    <name type="synonym">Pichia pijperi</name>
    <dbReference type="NCBI Taxonomy" id="599730"/>
    <lineage>
        <taxon>Eukaryota</taxon>
        <taxon>Fungi</taxon>
        <taxon>Dikarya</taxon>
        <taxon>Ascomycota</taxon>
        <taxon>Saccharomycotina</taxon>
        <taxon>Saccharomycetes</taxon>
        <taxon>Phaffomycetales</taxon>
        <taxon>Wickerhamomycetaceae</taxon>
        <taxon>Wickerhamomyces</taxon>
    </lineage>
</organism>